<proteinExistence type="predicted"/>
<dbReference type="RefSeq" id="WP_160863987.1">
    <property type="nucleotide sequence ID" value="NZ_WNXH01000005.1"/>
</dbReference>
<evidence type="ECO:0000256" key="3">
    <source>
        <dbReference type="ARBA" id="ARBA00048447"/>
    </source>
</evidence>
<dbReference type="PANTHER" id="PTHR43691">
    <property type="entry name" value="URIDINE PHOSPHORYLASE"/>
    <property type="match status" value="1"/>
</dbReference>
<dbReference type="PANTHER" id="PTHR43691:SF11">
    <property type="entry name" value="FI09636P-RELATED"/>
    <property type="match status" value="1"/>
</dbReference>
<dbReference type="GO" id="GO:0004731">
    <property type="term" value="F:purine-nucleoside phosphorylase activity"/>
    <property type="evidence" value="ECO:0007669"/>
    <property type="project" value="TreeGrafter"/>
</dbReference>
<gene>
    <name evidence="5" type="ORF">GLP18_04590</name>
</gene>
<dbReference type="GO" id="GO:0005829">
    <property type="term" value="C:cytosol"/>
    <property type="evidence" value="ECO:0007669"/>
    <property type="project" value="TreeGrafter"/>
</dbReference>
<reference evidence="5 6" key="1">
    <citation type="submission" date="2019-11" db="EMBL/GenBank/DDBJ databases">
        <title>Divergent Streptococcus suis from cattle.</title>
        <authorList>
            <person name="Williamson C."/>
        </authorList>
    </citation>
    <scope>NUCLEOTIDE SEQUENCE [LARGE SCALE GENOMIC DNA]</scope>
    <source>
        <strain evidence="5 6">10-36905</strain>
    </source>
</reference>
<evidence type="ECO:0000256" key="2">
    <source>
        <dbReference type="ARBA" id="ARBA00021980"/>
    </source>
</evidence>
<dbReference type="SUPFAM" id="SSF53167">
    <property type="entry name" value="Purine and uridine phosphorylases"/>
    <property type="match status" value="1"/>
</dbReference>
<dbReference type="GO" id="GO:0004850">
    <property type="term" value="F:uridine phosphorylase activity"/>
    <property type="evidence" value="ECO:0007669"/>
    <property type="project" value="UniProtKB-EC"/>
</dbReference>
<accession>A0A6L8MWJ8</accession>
<dbReference type="AlphaFoldDB" id="A0A6L8MWJ8"/>
<protein>
    <recommendedName>
        <fullName evidence="2">Uridine phosphorylase</fullName>
        <ecNumber evidence="1">2.4.2.3</ecNumber>
    </recommendedName>
</protein>
<organism evidence="5 6">
    <name type="scientific">Streptococcus suis</name>
    <dbReference type="NCBI Taxonomy" id="1307"/>
    <lineage>
        <taxon>Bacteria</taxon>
        <taxon>Bacillati</taxon>
        <taxon>Bacillota</taxon>
        <taxon>Bacilli</taxon>
        <taxon>Lactobacillales</taxon>
        <taxon>Streptococcaceae</taxon>
        <taxon>Streptococcus</taxon>
    </lineage>
</organism>
<dbReference type="EC" id="2.4.2.3" evidence="1"/>
<dbReference type="Gene3D" id="3.40.50.1580">
    <property type="entry name" value="Nucleoside phosphorylase domain"/>
    <property type="match status" value="1"/>
</dbReference>
<dbReference type="InterPro" id="IPR000845">
    <property type="entry name" value="Nucleoside_phosphorylase_d"/>
</dbReference>
<name>A0A6L8MWJ8_STRSU</name>
<evidence type="ECO:0000313" key="6">
    <source>
        <dbReference type="Proteomes" id="UP000483765"/>
    </source>
</evidence>
<dbReference type="InterPro" id="IPR035994">
    <property type="entry name" value="Nucleoside_phosphorylase_sf"/>
</dbReference>
<comment type="caution">
    <text evidence="5">The sequence shown here is derived from an EMBL/GenBank/DDBJ whole genome shotgun (WGS) entry which is preliminary data.</text>
</comment>
<evidence type="ECO:0000313" key="5">
    <source>
        <dbReference type="EMBL" id="MYN69518.1"/>
    </source>
</evidence>
<dbReference type="CDD" id="cd09007">
    <property type="entry name" value="NP-I_spr0068"/>
    <property type="match status" value="1"/>
</dbReference>
<feature type="domain" description="Nucleoside phosphorylase" evidence="4">
    <location>
        <begin position="41"/>
        <end position="230"/>
    </location>
</feature>
<dbReference type="Proteomes" id="UP000483765">
    <property type="component" value="Unassembled WGS sequence"/>
</dbReference>
<evidence type="ECO:0000259" key="4">
    <source>
        <dbReference type="Pfam" id="PF01048"/>
    </source>
</evidence>
<evidence type="ECO:0000256" key="1">
    <source>
        <dbReference type="ARBA" id="ARBA00011888"/>
    </source>
</evidence>
<dbReference type="Pfam" id="PF01048">
    <property type="entry name" value="PNP_UDP_1"/>
    <property type="match status" value="1"/>
</dbReference>
<dbReference type="EMBL" id="WNXH01000005">
    <property type="protein sequence ID" value="MYN69518.1"/>
    <property type="molecule type" value="Genomic_DNA"/>
</dbReference>
<dbReference type="GO" id="GO:0006152">
    <property type="term" value="P:purine nucleoside catabolic process"/>
    <property type="evidence" value="ECO:0007669"/>
    <property type="project" value="TreeGrafter"/>
</dbReference>
<comment type="catalytic activity">
    <reaction evidence="3">
        <text>uridine + phosphate = alpha-D-ribose 1-phosphate + uracil</text>
        <dbReference type="Rhea" id="RHEA:24388"/>
        <dbReference type="ChEBI" id="CHEBI:16704"/>
        <dbReference type="ChEBI" id="CHEBI:17568"/>
        <dbReference type="ChEBI" id="CHEBI:43474"/>
        <dbReference type="ChEBI" id="CHEBI:57720"/>
        <dbReference type="EC" id="2.4.2.3"/>
    </reaction>
</comment>
<sequence>MLLEEFENTSAVIEPTDASIRGGGETCNTLILSFNGEIIERVAELENVYEGGALHNLNGQLPWYIYEESGVRVGVMLAPIGASMIVGNLEELRAKGFQNFIVFGTCGVLDRSIAVDKIILPSSALRDEGTSYHYAPASDEISYHSKLLLTMEEALDQAGIEHVRTKTWTTDAFYRETATKVKRRLTAGAMVVDMEASAIMAWSQFRQANVYQFFYTADYVDHHNNEWDTRREERNVDCMTFFEIAMDIAKKLESTVC</sequence>